<name>A0A8S5RPX6_9VIRU</name>
<protein>
    <submittedName>
        <fullName evidence="1">Uncharacterized protein</fullName>
    </submittedName>
</protein>
<proteinExistence type="predicted"/>
<accession>A0A8S5RPX6</accession>
<sequence length="34" mass="3993">MILSAFRVIYGMTSKTLENSRFWQKGSALWQDQV</sequence>
<reference evidence="1" key="1">
    <citation type="journal article" date="2021" name="Proc. Natl. Acad. Sci. U.S.A.">
        <title>A Catalog of Tens of Thousands of Viruses from Human Metagenomes Reveals Hidden Associations with Chronic Diseases.</title>
        <authorList>
            <person name="Tisza M.J."/>
            <person name="Buck C.B."/>
        </authorList>
    </citation>
    <scope>NUCLEOTIDE SEQUENCE</scope>
    <source>
        <strain evidence="1">Ctr1v16</strain>
    </source>
</reference>
<organism evidence="1">
    <name type="scientific">virus sp. ctr1v16</name>
    <dbReference type="NCBI Taxonomy" id="2825823"/>
    <lineage>
        <taxon>Viruses</taxon>
    </lineage>
</organism>
<evidence type="ECO:0000313" key="1">
    <source>
        <dbReference type="EMBL" id="DAE33350.1"/>
    </source>
</evidence>
<dbReference type="EMBL" id="BK059133">
    <property type="protein sequence ID" value="DAE33350.1"/>
    <property type="molecule type" value="Genomic_DNA"/>
</dbReference>